<protein>
    <recommendedName>
        <fullName evidence="1">RNA-directed DNA polymerase</fullName>
        <ecNumber evidence="1">2.7.7.49</ecNumber>
    </recommendedName>
</protein>
<dbReference type="Proteomes" id="UP000053825">
    <property type="component" value="Unassembled WGS sequence"/>
</dbReference>
<dbReference type="Gene3D" id="1.10.340.70">
    <property type="match status" value="1"/>
</dbReference>
<dbReference type="GO" id="GO:0003676">
    <property type="term" value="F:nucleic acid binding"/>
    <property type="evidence" value="ECO:0007669"/>
    <property type="project" value="InterPro"/>
</dbReference>
<dbReference type="InterPro" id="IPR012337">
    <property type="entry name" value="RNaseH-like_sf"/>
</dbReference>
<evidence type="ECO:0000256" key="1">
    <source>
        <dbReference type="ARBA" id="ARBA00012493"/>
    </source>
</evidence>
<dbReference type="Gene3D" id="3.30.420.10">
    <property type="entry name" value="Ribonuclease H-like superfamily/Ribonuclease H"/>
    <property type="match status" value="1"/>
</dbReference>
<dbReference type="Pfam" id="PF17921">
    <property type="entry name" value="Integrase_H2C2"/>
    <property type="match status" value="1"/>
</dbReference>
<feature type="domain" description="Integrase catalytic" evidence="2">
    <location>
        <begin position="78"/>
        <end position="239"/>
    </location>
</feature>
<dbReference type="AlphaFoldDB" id="A0A0L7QYC4"/>
<dbReference type="PANTHER" id="PTHR37984">
    <property type="entry name" value="PROTEIN CBG26694"/>
    <property type="match status" value="1"/>
</dbReference>
<dbReference type="EMBL" id="KQ414693">
    <property type="protein sequence ID" value="KOC63579.1"/>
    <property type="molecule type" value="Genomic_DNA"/>
</dbReference>
<dbReference type="STRING" id="597456.A0A0L7QYC4"/>
<evidence type="ECO:0000259" key="2">
    <source>
        <dbReference type="PROSITE" id="PS50994"/>
    </source>
</evidence>
<evidence type="ECO:0000313" key="4">
    <source>
        <dbReference type="Proteomes" id="UP000053825"/>
    </source>
</evidence>
<dbReference type="InterPro" id="IPR041588">
    <property type="entry name" value="Integrase_H2C2"/>
</dbReference>
<dbReference type="PANTHER" id="PTHR37984:SF5">
    <property type="entry name" value="PROTEIN NYNRIN-LIKE"/>
    <property type="match status" value="1"/>
</dbReference>
<dbReference type="GO" id="GO:0003964">
    <property type="term" value="F:RNA-directed DNA polymerase activity"/>
    <property type="evidence" value="ECO:0007669"/>
    <property type="project" value="UniProtKB-EC"/>
</dbReference>
<dbReference type="InterPro" id="IPR036397">
    <property type="entry name" value="RNaseH_sf"/>
</dbReference>
<dbReference type="InterPro" id="IPR001584">
    <property type="entry name" value="Integrase_cat-core"/>
</dbReference>
<dbReference type="EC" id="2.7.7.49" evidence="1"/>
<evidence type="ECO:0000313" key="3">
    <source>
        <dbReference type="EMBL" id="KOC63579.1"/>
    </source>
</evidence>
<keyword evidence="4" id="KW-1185">Reference proteome</keyword>
<name>A0A0L7QYC4_9HYME</name>
<gene>
    <name evidence="3" type="ORF">WH47_03081</name>
</gene>
<reference evidence="3 4" key="1">
    <citation type="submission" date="2015-07" db="EMBL/GenBank/DDBJ databases">
        <title>The genome of Habropoda laboriosa.</title>
        <authorList>
            <person name="Pan H."/>
            <person name="Kapheim K."/>
        </authorList>
    </citation>
    <scope>NUCLEOTIDE SEQUENCE [LARGE SCALE GENOMIC DNA]</scope>
    <source>
        <strain evidence="3">0110345459</strain>
    </source>
</reference>
<dbReference type="OrthoDB" id="430238at2759"/>
<organism evidence="3 4">
    <name type="scientific">Habropoda laboriosa</name>
    <dbReference type="NCBI Taxonomy" id="597456"/>
    <lineage>
        <taxon>Eukaryota</taxon>
        <taxon>Metazoa</taxon>
        <taxon>Ecdysozoa</taxon>
        <taxon>Arthropoda</taxon>
        <taxon>Hexapoda</taxon>
        <taxon>Insecta</taxon>
        <taxon>Pterygota</taxon>
        <taxon>Neoptera</taxon>
        <taxon>Endopterygota</taxon>
        <taxon>Hymenoptera</taxon>
        <taxon>Apocrita</taxon>
        <taxon>Aculeata</taxon>
        <taxon>Apoidea</taxon>
        <taxon>Anthophila</taxon>
        <taxon>Apidae</taxon>
        <taxon>Habropoda</taxon>
    </lineage>
</organism>
<dbReference type="PROSITE" id="PS50994">
    <property type="entry name" value="INTEGRASE"/>
    <property type="match status" value="1"/>
</dbReference>
<dbReference type="GO" id="GO:0015074">
    <property type="term" value="P:DNA integration"/>
    <property type="evidence" value="ECO:0007669"/>
    <property type="project" value="InterPro"/>
</dbReference>
<dbReference type="SUPFAM" id="SSF53098">
    <property type="entry name" value="Ribonuclease H-like"/>
    <property type="match status" value="1"/>
</dbReference>
<proteinExistence type="predicted"/>
<accession>A0A0L7QYC4</accession>
<dbReference type="InterPro" id="IPR050951">
    <property type="entry name" value="Retrovirus_Pol_polyprotein"/>
</dbReference>
<dbReference type="Pfam" id="PF00665">
    <property type="entry name" value="rve"/>
    <property type="match status" value="1"/>
</dbReference>
<dbReference type="FunFam" id="3.30.420.10:FF:000032">
    <property type="entry name" value="Retrovirus-related Pol polyprotein from transposon 297-like Protein"/>
    <property type="match status" value="1"/>
</dbReference>
<sequence>MPDNKIAWVVPRDARLQICRLCHDDAGHLSAEKTRERIQRNYWFAGMRRFVDKYVKACLSCAYYKHTSGKKQCKLNTIEKVPIPFHTLHIDHVGPFETSRKGNKYLLVMVDAFTKFTIVEPVKDQKTRHTEKVLLNLMYLFGVPTRIISDRGTSLTSKRFATLCRTYGIRHVLNAVATPRANGQVERYNKTIIDALATSAAGQDPRDWDTQVKKVQSAINTMHNKSIDTTPMKALIGCDTKTMAEGTILNAIRREMDRLDLQILRDDISSHISKEQRIQKERYDRTRREARRDTVDELVLVQVTSDPATGGSRKLLPKYKGPFRIRTVLPNDRYEVEDLREGVKRLRTIVAADRIKPWIAIQGDDRDT</sequence>